<reference evidence="1" key="1">
    <citation type="submission" date="2022-07" db="EMBL/GenBank/DDBJ databases">
        <title>Genome Sequence of Phlebia brevispora.</title>
        <authorList>
            <person name="Buettner E."/>
        </authorList>
    </citation>
    <scope>NUCLEOTIDE SEQUENCE</scope>
    <source>
        <strain evidence="1">MPL23</strain>
    </source>
</reference>
<keyword evidence="2" id="KW-1185">Reference proteome</keyword>
<proteinExistence type="predicted"/>
<evidence type="ECO:0000313" key="1">
    <source>
        <dbReference type="EMBL" id="KAJ3553757.1"/>
    </source>
</evidence>
<comment type="caution">
    <text evidence="1">The sequence shown here is derived from an EMBL/GenBank/DDBJ whole genome shotgun (WGS) entry which is preliminary data.</text>
</comment>
<sequence length="459" mass="49912">MIAYNGAWGDSSHADPEWFDYTNGTFHATQEEGATAYLTFNGSAVYVIGARRTNHGKYSATLDGSTTVYNGDVSVDQFNCTLYSQTSLAAGQHDLILENQWTGENPTWFDIDYMIITSGDGNPATQSSETTLDDSAASNITYTSGWESSPNGFEQYYYMSTMHRTNIQGASANILFYGNAITLYGATSNNHGLFSITLDGIPISYTLNGSAPVNQTRWQNMLYYSGGLSSSLHNMTVAHADPDTSKYFDLDKVVVSQWPEAQALDLDPSSSLQPVVPSVPPSSSNTGASKSSTQPVKKGLIAGAVILAIVVAILLGVIVLLVVGRRRRLQHTDSEEAAVPGIEDLGPATMWQIEPFHTAGQTDKRHEHEPKREPGREDHECDDRDDLPFSAPEQPVKPSAMMLSAHIVTSPRRIQPPRALFSDARSLRTPGLPPPAYSEITAVMLQDENVFDVAELPPA</sequence>
<name>A0ACC1T646_9APHY</name>
<accession>A0ACC1T646</accession>
<gene>
    <name evidence="1" type="ORF">NM688_g3448</name>
</gene>
<dbReference type="Proteomes" id="UP001148662">
    <property type="component" value="Unassembled WGS sequence"/>
</dbReference>
<protein>
    <submittedName>
        <fullName evidence="1">Uncharacterized protein</fullName>
    </submittedName>
</protein>
<dbReference type="EMBL" id="JANHOG010000502">
    <property type="protein sequence ID" value="KAJ3553757.1"/>
    <property type="molecule type" value="Genomic_DNA"/>
</dbReference>
<organism evidence="1 2">
    <name type="scientific">Phlebia brevispora</name>
    <dbReference type="NCBI Taxonomy" id="194682"/>
    <lineage>
        <taxon>Eukaryota</taxon>
        <taxon>Fungi</taxon>
        <taxon>Dikarya</taxon>
        <taxon>Basidiomycota</taxon>
        <taxon>Agaricomycotina</taxon>
        <taxon>Agaricomycetes</taxon>
        <taxon>Polyporales</taxon>
        <taxon>Meruliaceae</taxon>
        <taxon>Phlebia</taxon>
    </lineage>
</organism>
<evidence type="ECO:0000313" key="2">
    <source>
        <dbReference type="Proteomes" id="UP001148662"/>
    </source>
</evidence>